<feature type="transmembrane region" description="Helical" evidence="7">
    <location>
        <begin position="112"/>
        <end position="137"/>
    </location>
</feature>
<evidence type="ECO:0000256" key="7">
    <source>
        <dbReference type="SAM" id="Phobius"/>
    </source>
</evidence>
<reference evidence="8 9" key="1">
    <citation type="submission" date="2021-07" db="EMBL/GenBank/DDBJ databases">
        <title>Actinomadura sp. PM05-2 isolated from lichen.</title>
        <authorList>
            <person name="Somphong A."/>
            <person name="Phongsopitanun W."/>
            <person name="Tanasupawat S."/>
            <person name="Peongsungnone V."/>
        </authorList>
    </citation>
    <scope>NUCLEOTIDE SEQUENCE [LARGE SCALE GENOMIC DNA]</scope>
    <source>
        <strain evidence="8 9">PM05-2</strain>
    </source>
</reference>
<keyword evidence="4 7" id="KW-1133">Transmembrane helix</keyword>
<comment type="subcellular location">
    <subcellularLocation>
        <location evidence="1">Cell membrane</location>
        <topology evidence="1">Multi-pass membrane protein</topology>
    </subcellularLocation>
</comment>
<dbReference type="RefSeq" id="WP_220168858.1">
    <property type="nucleotide sequence ID" value="NZ_JAIBOA010000017.1"/>
</dbReference>
<feature type="transmembrane region" description="Helical" evidence="7">
    <location>
        <begin position="157"/>
        <end position="178"/>
    </location>
</feature>
<dbReference type="Proteomes" id="UP000774570">
    <property type="component" value="Unassembled WGS sequence"/>
</dbReference>
<gene>
    <name evidence="8" type="ORF">K1Y72_24785</name>
</gene>
<name>A0ABS7FZP9_9ACTN</name>
<dbReference type="PANTHER" id="PTHR39087:SF2">
    <property type="entry name" value="UPF0104 MEMBRANE PROTEIN MJ1595"/>
    <property type="match status" value="1"/>
</dbReference>
<feature type="compositionally biased region" description="Low complexity" evidence="6">
    <location>
        <begin position="318"/>
        <end position="329"/>
    </location>
</feature>
<evidence type="ECO:0000256" key="6">
    <source>
        <dbReference type="SAM" id="MobiDB-lite"/>
    </source>
</evidence>
<evidence type="ECO:0000256" key="1">
    <source>
        <dbReference type="ARBA" id="ARBA00004651"/>
    </source>
</evidence>
<keyword evidence="3 7" id="KW-0812">Transmembrane</keyword>
<keyword evidence="5 7" id="KW-0472">Membrane</keyword>
<organism evidence="8 9">
    <name type="scientific">Actinomadura parmotrematis</name>
    <dbReference type="NCBI Taxonomy" id="2864039"/>
    <lineage>
        <taxon>Bacteria</taxon>
        <taxon>Bacillati</taxon>
        <taxon>Actinomycetota</taxon>
        <taxon>Actinomycetes</taxon>
        <taxon>Streptosporangiales</taxon>
        <taxon>Thermomonosporaceae</taxon>
        <taxon>Actinomadura</taxon>
    </lineage>
</organism>
<keyword evidence="2" id="KW-1003">Cell membrane</keyword>
<comment type="caution">
    <text evidence="8">The sequence shown here is derived from an EMBL/GenBank/DDBJ whole genome shotgun (WGS) entry which is preliminary data.</text>
</comment>
<evidence type="ECO:0000256" key="3">
    <source>
        <dbReference type="ARBA" id="ARBA00022692"/>
    </source>
</evidence>
<feature type="transmembrane region" description="Helical" evidence="7">
    <location>
        <begin position="234"/>
        <end position="255"/>
    </location>
</feature>
<feature type="region of interest" description="Disordered" evidence="6">
    <location>
        <begin position="309"/>
        <end position="329"/>
    </location>
</feature>
<keyword evidence="9" id="KW-1185">Reference proteome</keyword>
<evidence type="ECO:0000313" key="8">
    <source>
        <dbReference type="EMBL" id="MBW8485620.1"/>
    </source>
</evidence>
<feature type="transmembrane region" description="Helical" evidence="7">
    <location>
        <begin position="262"/>
        <end position="279"/>
    </location>
</feature>
<dbReference type="Pfam" id="PF03706">
    <property type="entry name" value="LPG_synthase_TM"/>
    <property type="match status" value="1"/>
</dbReference>
<evidence type="ECO:0000256" key="5">
    <source>
        <dbReference type="ARBA" id="ARBA00023136"/>
    </source>
</evidence>
<dbReference type="InterPro" id="IPR022791">
    <property type="entry name" value="L-PG_synthase/AglD"/>
</dbReference>
<dbReference type="PANTHER" id="PTHR39087">
    <property type="entry name" value="UPF0104 MEMBRANE PROTEIN MJ1595"/>
    <property type="match status" value="1"/>
</dbReference>
<feature type="transmembrane region" description="Helical" evidence="7">
    <location>
        <begin position="12"/>
        <end position="30"/>
    </location>
</feature>
<feature type="transmembrane region" description="Helical" evidence="7">
    <location>
        <begin position="42"/>
        <end position="64"/>
    </location>
</feature>
<sequence length="329" mass="32947">METIAARPPRRRAAWWPLLALAPLAALVFVPLPSLGRVRWELVPLLALLAVLHYLCAAVTLRAASGHPLPLREATLAQFTAAAANRVTPGGLGAAAVNTRYLVCRGLPLPRAAVAVAAAHVAGLPADLLLAAAVLAASRDGRLLGVLGDHAGDAARAVPVEAVLAAAGLALAAAAVWGRRALRSAAARQAVAGLRDLCRRPRDFALMMAASAATTLVMGTAFALSALAVPGAGAAPGALLIAYLIGAAAGTAVPVPGGVGSTEAALTAALAGLGVAAGPALQAVLLFRLVTFWAPVPVGLLAARTLRRRPPRAPEAPPARSTPAGALAR</sequence>
<evidence type="ECO:0000256" key="4">
    <source>
        <dbReference type="ARBA" id="ARBA00022989"/>
    </source>
</evidence>
<evidence type="ECO:0000256" key="2">
    <source>
        <dbReference type="ARBA" id="ARBA00022475"/>
    </source>
</evidence>
<proteinExistence type="predicted"/>
<dbReference type="EMBL" id="JAIBOA010000017">
    <property type="protein sequence ID" value="MBW8485620.1"/>
    <property type="molecule type" value="Genomic_DNA"/>
</dbReference>
<protein>
    <submittedName>
        <fullName evidence="8">Lysylphosphatidylglycerol synthase domain-containing protein</fullName>
    </submittedName>
</protein>
<evidence type="ECO:0000313" key="9">
    <source>
        <dbReference type="Proteomes" id="UP000774570"/>
    </source>
</evidence>
<accession>A0ABS7FZP9</accession>
<feature type="transmembrane region" description="Helical" evidence="7">
    <location>
        <begin position="204"/>
        <end position="228"/>
    </location>
</feature>